<dbReference type="InParanoid" id="D6WLI4"/>
<evidence type="ECO:0000313" key="2">
    <source>
        <dbReference type="EMBL" id="EFA04118.1"/>
    </source>
</evidence>
<evidence type="ECO:0000313" key="3">
    <source>
        <dbReference type="Proteomes" id="UP000007266"/>
    </source>
</evidence>
<feature type="signal peptide" evidence="1">
    <location>
        <begin position="1"/>
        <end position="21"/>
    </location>
</feature>
<dbReference type="HOGENOM" id="CLU_1284778_0_0_1"/>
<accession>D6WLI4</accession>
<reference evidence="2 3" key="2">
    <citation type="journal article" date="2010" name="Nucleic Acids Res.">
        <title>BeetleBase in 2010: revisions to provide comprehensive genomic information for Tribolium castaneum.</title>
        <authorList>
            <person name="Kim H.S."/>
            <person name="Murphy T."/>
            <person name="Xia J."/>
            <person name="Caragea D."/>
            <person name="Park Y."/>
            <person name="Beeman R.W."/>
            <person name="Lorenzen M.D."/>
            <person name="Butcher S."/>
            <person name="Manak J.R."/>
            <person name="Brown S.J."/>
        </authorList>
    </citation>
    <scope>NUCLEOTIDE SEQUENCE [LARGE SCALE GENOMIC DNA]</scope>
    <source>
        <strain evidence="2 3">Georgia GA2</strain>
    </source>
</reference>
<reference evidence="2 3" key="1">
    <citation type="journal article" date="2008" name="Nature">
        <title>The genome of the model beetle and pest Tribolium castaneum.</title>
        <authorList>
            <consortium name="Tribolium Genome Sequencing Consortium"/>
            <person name="Richards S."/>
            <person name="Gibbs R.A."/>
            <person name="Weinstock G.M."/>
            <person name="Brown S.J."/>
            <person name="Denell R."/>
            <person name="Beeman R.W."/>
            <person name="Gibbs R."/>
            <person name="Beeman R.W."/>
            <person name="Brown S.J."/>
            <person name="Bucher G."/>
            <person name="Friedrich M."/>
            <person name="Grimmelikhuijzen C.J."/>
            <person name="Klingler M."/>
            <person name="Lorenzen M."/>
            <person name="Richards S."/>
            <person name="Roth S."/>
            <person name="Schroder R."/>
            <person name="Tautz D."/>
            <person name="Zdobnov E.M."/>
            <person name="Muzny D."/>
            <person name="Gibbs R.A."/>
            <person name="Weinstock G.M."/>
            <person name="Attaway T."/>
            <person name="Bell S."/>
            <person name="Buhay C.J."/>
            <person name="Chandrabose M.N."/>
            <person name="Chavez D."/>
            <person name="Clerk-Blankenburg K.P."/>
            <person name="Cree A."/>
            <person name="Dao M."/>
            <person name="Davis C."/>
            <person name="Chacko J."/>
            <person name="Dinh H."/>
            <person name="Dugan-Rocha S."/>
            <person name="Fowler G."/>
            <person name="Garner T.T."/>
            <person name="Garnes J."/>
            <person name="Gnirke A."/>
            <person name="Hawes A."/>
            <person name="Hernandez J."/>
            <person name="Hines S."/>
            <person name="Holder M."/>
            <person name="Hume J."/>
            <person name="Jhangiani S.N."/>
            <person name="Joshi V."/>
            <person name="Khan Z.M."/>
            <person name="Jackson L."/>
            <person name="Kovar C."/>
            <person name="Kowis A."/>
            <person name="Lee S."/>
            <person name="Lewis L.R."/>
            <person name="Margolis J."/>
            <person name="Morgan M."/>
            <person name="Nazareth L.V."/>
            <person name="Nguyen N."/>
            <person name="Okwuonu G."/>
            <person name="Parker D."/>
            <person name="Richards S."/>
            <person name="Ruiz S.J."/>
            <person name="Santibanez J."/>
            <person name="Savard J."/>
            <person name="Scherer S.E."/>
            <person name="Schneider B."/>
            <person name="Sodergren E."/>
            <person name="Tautz D."/>
            <person name="Vattahil S."/>
            <person name="Villasana D."/>
            <person name="White C.S."/>
            <person name="Wright R."/>
            <person name="Park Y."/>
            <person name="Beeman R.W."/>
            <person name="Lord J."/>
            <person name="Oppert B."/>
            <person name="Lorenzen M."/>
            <person name="Brown S."/>
            <person name="Wang L."/>
            <person name="Savard J."/>
            <person name="Tautz D."/>
            <person name="Richards S."/>
            <person name="Weinstock G."/>
            <person name="Gibbs R.A."/>
            <person name="Liu Y."/>
            <person name="Worley K."/>
            <person name="Weinstock G."/>
            <person name="Elsik C.G."/>
            <person name="Reese J.T."/>
            <person name="Elhaik E."/>
            <person name="Landan G."/>
            <person name="Graur D."/>
            <person name="Arensburger P."/>
            <person name="Atkinson P."/>
            <person name="Beeman R.W."/>
            <person name="Beidler J."/>
            <person name="Brown S.J."/>
            <person name="Demuth J.P."/>
            <person name="Drury D.W."/>
            <person name="Du Y.Z."/>
            <person name="Fujiwara H."/>
            <person name="Lorenzen M."/>
            <person name="Maselli V."/>
            <person name="Osanai M."/>
            <person name="Park Y."/>
            <person name="Robertson H.M."/>
            <person name="Tu Z."/>
            <person name="Wang J.J."/>
            <person name="Wang S."/>
            <person name="Richards S."/>
            <person name="Song H."/>
            <person name="Zhang L."/>
            <person name="Sodergren E."/>
            <person name="Werner D."/>
            <person name="Stanke M."/>
            <person name="Morgenstern B."/>
            <person name="Solovyev V."/>
            <person name="Kosarev P."/>
            <person name="Brown G."/>
            <person name="Chen H.C."/>
            <person name="Ermolaeva O."/>
            <person name="Hlavina W."/>
            <person name="Kapustin Y."/>
            <person name="Kiryutin B."/>
            <person name="Kitts P."/>
            <person name="Maglott D."/>
            <person name="Pruitt K."/>
            <person name="Sapojnikov V."/>
            <person name="Souvorov A."/>
            <person name="Mackey A.J."/>
            <person name="Waterhouse R.M."/>
            <person name="Wyder S."/>
            <person name="Zdobnov E.M."/>
            <person name="Zdobnov E.M."/>
            <person name="Wyder S."/>
            <person name="Kriventseva E.V."/>
            <person name="Kadowaki T."/>
            <person name="Bork P."/>
            <person name="Aranda M."/>
            <person name="Bao R."/>
            <person name="Beermann A."/>
            <person name="Berns N."/>
            <person name="Bolognesi R."/>
            <person name="Bonneton F."/>
            <person name="Bopp D."/>
            <person name="Brown S.J."/>
            <person name="Bucher G."/>
            <person name="Butts T."/>
            <person name="Chaumot A."/>
            <person name="Denell R.E."/>
            <person name="Ferrier D.E."/>
            <person name="Friedrich M."/>
            <person name="Gordon C.M."/>
            <person name="Jindra M."/>
            <person name="Klingler M."/>
            <person name="Lan Q."/>
            <person name="Lattorff H.M."/>
            <person name="Laudet V."/>
            <person name="von Levetsow C."/>
            <person name="Liu Z."/>
            <person name="Lutz R."/>
            <person name="Lynch J.A."/>
            <person name="da Fonseca R.N."/>
            <person name="Posnien N."/>
            <person name="Reuter R."/>
            <person name="Roth S."/>
            <person name="Savard J."/>
            <person name="Schinko J.B."/>
            <person name="Schmitt C."/>
            <person name="Schoppmeier M."/>
            <person name="Schroder R."/>
            <person name="Shippy T.D."/>
            <person name="Simonnet F."/>
            <person name="Marques-Souza H."/>
            <person name="Tautz D."/>
            <person name="Tomoyasu Y."/>
            <person name="Trauner J."/>
            <person name="Van der Zee M."/>
            <person name="Vervoort M."/>
            <person name="Wittkopp N."/>
            <person name="Wimmer E.A."/>
            <person name="Yang X."/>
            <person name="Jones A.K."/>
            <person name="Sattelle D.B."/>
            <person name="Ebert P.R."/>
            <person name="Nelson D."/>
            <person name="Scott J.G."/>
            <person name="Beeman R.W."/>
            <person name="Muthukrishnan S."/>
            <person name="Kramer K.J."/>
            <person name="Arakane Y."/>
            <person name="Beeman R.W."/>
            <person name="Zhu Q."/>
            <person name="Hogenkamp D."/>
            <person name="Dixit R."/>
            <person name="Oppert B."/>
            <person name="Jiang H."/>
            <person name="Zou Z."/>
            <person name="Marshall J."/>
            <person name="Elpidina E."/>
            <person name="Vinokurov K."/>
            <person name="Oppert C."/>
            <person name="Zou Z."/>
            <person name="Evans J."/>
            <person name="Lu Z."/>
            <person name="Zhao P."/>
            <person name="Sumathipala N."/>
            <person name="Altincicek B."/>
            <person name="Vilcinskas A."/>
            <person name="Williams M."/>
            <person name="Hultmark D."/>
            <person name="Hetru C."/>
            <person name="Jiang H."/>
            <person name="Grimmelikhuijzen C.J."/>
            <person name="Hauser F."/>
            <person name="Cazzamali G."/>
            <person name="Williamson M."/>
            <person name="Park Y."/>
            <person name="Li B."/>
            <person name="Tanaka Y."/>
            <person name="Predel R."/>
            <person name="Neupert S."/>
            <person name="Schachtner J."/>
            <person name="Verleyen P."/>
            <person name="Raible F."/>
            <person name="Bork P."/>
            <person name="Friedrich M."/>
            <person name="Walden K.K."/>
            <person name="Robertson H.M."/>
            <person name="Angeli S."/>
            <person name="Foret S."/>
            <person name="Bucher G."/>
            <person name="Schuetz S."/>
            <person name="Maleszka R."/>
            <person name="Wimmer E.A."/>
            <person name="Beeman R.W."/>
            <person name="Lorenzen M."/>
            <person name="Tomoyasu Y."/>
            <person name="Miller S.C."/>
            <person name="Grossmann D."/>
            <person name="Bucher G."/>
        </authorList>
    </citation>
    <scope>NUCLEOTIDE SEQUENCE [LARGE SCALE GENOMIC DNA]</scope>
    <source>
        <strain evidence="2 3">Georgia GA2</strain>
    </source>
</reference>
<feature type="chain" id="PRO_5003089634" evidence="1">
    <location>
        <begin position="22"/>
        <end position="215"/>
    </location>
</feature>
<gene>
    <name evidence="2" type="primary">GLEAN_14357</name>
    <name evidence="2" type="ORF">TcasGA2_TC014357</name>
</gene>
<dbReference type="AlphaFoldDB" id="D6WLI4"/>
<proteinExistence type="predicted"/>
<keyword evidence="1" id="KW-0732">Signal</keyword>
<evidence type="ECO:0000256" key="1">
    <source>
        <dbReference type="SAM" id="SignalP"/>
    </source>
</evidence>
<protein>
    <submittedName>
        <fullName evidence="2">Uncharacterized protein</fullName>
    </submittedName>
</protein>
<keyword evidence="3" id="KW-1185">Reference proteome</keyword>
<name>D6WLI4_TRICA</name>
<sequence>MSTPKRWRIILFLVDTKVIWLLSVRHRPITHLVSAHNPVSISLDARNISFPAAERSLVRGDDGRERGVPGGGCEGGGARQSDCLLSELVLVLKARRVCDMEMDRSAADVDVHVGLRSGFLLPRRSKLIIIYARIRVNLTFFCNDGNDEVVQEEVGLLSVVYGHIRYLQVKLDYLADFSTLRFGSHFRILRLKRRRRNTTRINPKSVHLDDTKTGK</sequence>
<dbReference type="Proteomes" id="UP000007266">
    <property type="component" value="Linkage group 5"/>
</dbReference>
<organism evidence="2 3">
    <name type="scientific">Tribolium castaneum</name>
    <name type="common">Red flour beetle</name>
    <dbReference type="NCBI Taxonomy" id="7070"/>
    <lineage>
        <taxon>Eukaryota</taxon>
        <taxon>Metazoa</taxon>
        <taxon>Ecdysozoa</taxon>
        <taxon>Arthropoda</taxon>
        <taxon>Hexapoda</taxon>
        <taxon>Insecta</taxon>
        <taxon>Pterygota</taxon>
        <taxon>Neoptera</taxon>
        <taxon>Endopterygota</taxon>
        <taxon>Coleoptera</taxon>
        <taxon>Polyphaga</taxon>
        <taxon>Cucujiformia</taxon>
        <taxon>Tenebrionidae</taxon>
        <taxon>Tenebrionidae incertae sedis</taxon>
        <taxon>Tribolium</taxon>
    </lineage>
</organism>
<dbReference type="EMBL" id="KQ971343">
    <property type="protein sequence ID" value="EFA04118.1"/>
    <property type="molecule type" value="Genomic_DNA"/>
</dbReference>